<dbReference type="Pfam" id="PF13450">
    <property type="entry name" value="NAD_binding_8"/>
    <property type="match status" value="1"/>
</dbReference>
<name>U6JSQ0_9EIME</name>
<feature type="region of interest" description="Disordered" evidence="1">
    <location>
        <begin position="516"/>
        <end position="538"/>
    </location>
</feature>
<dbReference type="AlphaFoldDB" id="U6JSQ0"/>
<dbReference type="GeneID" id="25378852"/>
<organism evidence="3 4">
    <name type="scientific">Eimeria mitis</name>
    <dbReference type="NCBI Taxonomy" id="44415"/>
    <lineage>
        <taxon>Eukaryota</taxon>
        <taxon>Sar</taxon>
        <taxon>Alveolata</taxon>
        <taxon>Apicomplexa</taxon>
        <taxon>Conoidasida</taxon>
        <taxon>Coccidia</taxon>
        <taxon>Eucoccidiorida</taxon>
        <taxon>Eimeriorina</taxon>
        <taxon>Eimeriidae</taxon>
        <taxon>Eimeria</taxon>
    </lineage>
</organism>
<dbReference type="Gene3D" id="3.50.50.60">
    <property type="entry name" value="FAD/NAD(P)-binding domain"/>
    <property type="match status" value="2"/>
</dbReference>
<feature type="compositionally biased region" description="Basic and acidic residues" evidence="1">
    <location>
        <begin position="37"/>
        <end position="48"/>
    </location>
</feature>
<gene>
    <name evidence="3" type="ORF">EMH_0041210</name>
</gene>
<dbReference type="SUPFAM" id="SSF51905">
    <property type="entry name" value="FAD/NAD(P)-binding domain"/>
    <property type="match status" value="1"/>
</dbReference>
<dbReference type="PROSITE" id="PS00624">
    <property type="entry name" value="GMC_OXRED_2"/>
    <property type="match status" value="1"/>
</dbReference>
<evidence type="ECO:0000259" key="2">
    <source>
        <dbReference type="PROSITE" id="PS00624"/>
    </source>
</evidence>
<evidence type="ECO:0000313" key="3">
    <source>
        <dbReference type="EMBL" id="CDJ28480.1"/>
    </source>
</evidence>
<feature type="region of interest" description="Disordered" evidence="1">
    <location>
        <begin position="305"/>
        <end position="346"/>
    </location>
</feature>
<feature type="compositionally biased region" description="Polar residues" evidence="1">
    <location>
        <begin position="209"/>
        <end position="220"/>
    </location>
</feature>
<feature type="compositionally biased region" description="Low complexity" evidence="1">
    <location>
        <begin position="154"/>
        <end position="164"/>
    </location>
</feature>
<dbReference type="InterPro" id="IPR036188">
    <property type="entry name" value="FAD/NAD-bd_sf"/>
</dbReference>
<dbReference type="Gene3D" id="3.30.410.40">
    <property type="match status" value="1"/>
</dbReference>
<dbReference type="Proteomes" id="UP000030744">
    <property type="component" value="Unassembled WGS sequence"/>
</dbReference>
<accession>U6JSQ0</accession>
<evidence type="ECO:0000256" key="1">
    <source>
        <dbReference type="SAM" id="MobiDB-lite"/>
    </source>
</evidence>
<feature type="compositionally biased region" description="Acidic residues" evidence="1">
    <location>
        <begin position="169"/>
        <end position="181"/>
    </location>
</feature>
<protein>
    <submittedName>
        <fullName evidence="3">Oxidoreductase, putative</fullName>
    </submittedName>
</protein>
<feature type="region of interest" description="Disordered" evidence="1">
    <location>
        <begin position="31"/>
        <end position="63"/>
    </location>
</feature>
<dbReference type="InterPro" id="IPR051871">
    <property type="entry name" value="GMC_Oxidoreductase-Related"/>
</dbReference>
<reference evidence="3" key="2">
    <citation type="submission" date="2013-10" db="EMBL/GenBank/DDBJ databases">
        <authorList>
            <person name="Aslett M."/>
        </authorList>
    </citation>
    <scope>NUCLEOTIDE SEQUENCE [LARGE SCALE GENOMIC DNA]</scope>
    <source>
        <strain evidence="3">Houghton</strain>
    </source>
</reference>
<feature type="domain" description="Glucose-methanol-choline oxidoreductase N-terminal" evidence="2">
    <location>
        <begin position="877"/>
        <end position="891"/>
    </location>
</feature>
<proteinExistence type="predicted"/>
<dbReference type="RefSeq" id="XP_013351054.1">
    <property type="nucleotide sequence ID" value="XM_013495600.1"/>
</dbReference>
<reference evidence="3" key="1">
    <citation type="submission" date="2013-10" db="EMBL/GenBank/DDBJ databases">
        <title>Genomic analysis of the causative agents of coccidiosis in chickens.</title>
        <authorList>
            <person name="Reid A.J."/>
            <person name="Blake D."/>
            <person name="Billington K."/>
            <person name="Browne H."/>
            <person name="Dunn M."/>
            <person name="Hung S."/>
            <person name="Kawahara F."/>
            <person name="Miranda-Saavedra D."/>
            <person name="Mourier T."/>
            <person name="Nagra H."/>
            <person name="Otto T.D."/>
            <person name="Rawlings N."/>
            <person name="Sanchez A."/>
            <person name="Sanders M."/>
            <person name="Subramaniam C."/>
            <person name="Tay Y."/>
            <person name="Dear P."/>
            <person name="Doerig C."/>
            <person name="Gruber A."/>
            <person name="Parkinson J."/>
            <person name="Shirley M."/>
            <person name="Wan K.L."/>
            <person name="Berriman M."/>
            <person name="Tomley F."/>
            <person name="Pain A."/>
        </authorList>
    </citation>
    <scope>NUCLEOTIDE SEQUENCE [LARGE SCALE GENOMIC DNA]</scope>
    <source>
        <strain evidence="3">Houghton</strain>
    </source>
</reference>
<dbReference type="OrthoDB" id="269227at2759"/>
<dbReference type="GO" id="GO:0050660">
    <property type="term" value="F:flavin adenine dinucleotide binding"/>
    <property type="evidence" value="ECO:0007669"/>
    <property type="project" value="InterPro"/>
</dbReference>
<sequence length="1146" mass="125459">MYPQTYFPHSAGKEELEALTLSVGLTLRGLLGGSSSEEERRGGGRNIREEEEEEEEDAAAHSLAVFDETLGLRRDGWSLMRPLEDVINSSSRGEGDTEEGERRDDALSASALGDEGLSTADASPSPSASRTVDPVEAFASLQQPHMDLPGPSLQQQQQQQQQQQREGVAGEEADAAADAEAAEAAAAATEGSFIPSSGEGEFDAVAAKEQQQGSSSNTAAATHDGAAEPLIEKIRQEFEQQARQQRLLLRRMAAQQKQQSRMQEQQAKLLMQQQQQQHQQQVQQQAREQQDDVAAPLLPPYESDAHEASTLHKQQSSEGPSSSGSAVRAEEQQQQQQASESSSVVFPGINAAHESDTATRRLLLQQQLLQQHQQQRQQSLRGYGDFVYNSTTQQESEHAKLRQMLEEQYGPLFLNIAGLLLRDSTLHDLITVAEWHLNPETHKNLCKERRFSLFVRTGDPGRYRLMITPVESSHRHAIDQMIPDCVGLQRLVQCQQLAAATEADTADAAVLREDAAVDTPVSPLSPEPSEETEESGSPQRFIGAAIDALTGNAFSLDPVEMHGGFFSQEPEPLSDAAVEKLPIDDEKFDFIIVGGGAAGCAAADILSQSGKKVLLLERGMQRTRFTAPNAMSARGAGIGLADATISQPVGTVQGVRTFSGAVMGGGSAVNLGIVIGETEDYFKEMSRQFPGYNIQYDRLKRAYEYVGWKVARAMPVLPPFGNAYSDALTATGYRYWGGGSYPQPSLFVQPGYQWVGYSLFDAGNNFQRNASDALLEKTPNLLIKTRHTARKVTFIDTPQGKTANCVVYRPTKYQDIRPIGDLWSLFPSSAADWAPWVGSFLEPTSVLTAAGVDKPKSNYRRVCLANPGKGRIVLSAGAVHTPLILYRSGIGPAIQLSLLKVPQVLENPAVGSAFSDRVFLSIPGFLKHYTDSIPLINPVRSLRRLAANEDAGSQNVTKLRLLSRPSYEPILSQEQLEKAITPEVREAVEKILNQSMPVEVITIDEDDDPSFRTGFDPPVLFPDNLMFPGPLHYLAPALQPRVCQFMGLRYMGPHCKGPRINERNLGCSLVTMEELSGDRLAEGFIYASRYMFPTAFRKDPILDAMTEILQGCSNYRAPFGLVLLKPLCVIFCRGVPTTGLPSGLFF</sequence>
<feature type="compositionally biased region" description="Low complexity" evidence="1">
    <location>
        <begin position="316"/>
        <end position="345"/>
    </location>
</feature>
<dbReference type="InterPro" id="IPR000172">
    <property type="entry name" value="GMC_OxRdtase_N"/>
</dbReference>
<evidence type="ECO:0000313" key="4">
    <source>
        <dbReference type="Proteomes" id="UP000030744"/>
    </source>
</evidence>
<dbReference type="VEuPathDB" id="ToxoDB:EMH_0041210"/>
<dbReference type="EMBL" id="HG681395">
    <property type="protein sequence ID" value="CDJ28480.1"/>
    <property type="molecule type" value="Genomic_DNA"/>
</dbReference>
<keyword evidence="4" id="KW-1185">Reference proteome</keyword>
<dbReference type="PANTHER" id="PTHR45968">
    <property type="entry name" value="OSJNBA0019K04.7 PROTEIN"/>
    <property type="match status" value="1"/>
</dbReference>
<dbReference type="GO" id="GO:0016614">
    <property type="term" value="F:oxidoreductase activity, acting on CH-OH group of donors"/>
    <property type="evidence" value="ECO:0007669"/>
    <property type="project" value="InterPro"/>
</dbReference>
<feature type="region of interest" description="Disordered" evidence="1">
    <location>
        <begin position="77"/>
        <end position="232"/>
    </location>
</feature>
<dbReference type="PANTHER" id="PTHR45968:SF2">
    <property type="entry name" value="(R)-MANDELONITRILE LYASE-LIKE"/>
    <property type="match status" value="1"/>
</dbReference>